<dbReference type="Proteomes" id="UP001384579">
    <property type="component" value="Unassembled WGS sequence"/>
</dbReference>
<organism evidence="1 2">
    <name type="scientific">Microcoleus anatoxicus PTRS2</name>
    <dbReference type="NCBI Taxonomy" id="2705321"/>
    <lineage>
        <taxon>Bacteria</taxon>
        <taxon>Bacillati</taxon>
        <taxon>Cyanobacteriota</taxon>
        <taxon>Cyanophyceae</taxon>
        <taxon>Oscillatoriophycideae</taxon>
        <taxon>Oscillatoriales</taxon>
        <taxon>Microcoleaceae</taxon>
        <taxon>Microcoleus</taxon>
        <taxon>Microcoleus anatoxicus</taxon>
    </lineage>
</organism>
<name>A0ABU8YIL2_9CYAN</name>
<proteinExistence type="predicted"/>
<evidence type="ECO:0000313" key="2">
    <source>
        <dbReference type="Proteomes" id="UP001384579"/>
    </source>
</evidence>
<keyword evidence="2" id="KW-1185">Reference proteome</keyword>
<dbReference type="EMBL" id="JBBLXS010000038">
    <property type="protein sequence ID" value="MEK0184208.1"/>
    <property type="molecule type" value="Genomic_DNA"/>
</dbReference>
<gene>
    <name evidence="1" type="ORF">WMG39_05010</name>
</gene>
<comment type="caution">
    <text evidence="1">The sequence shown here is derived from an EMBL/GenBank/DDBJ whole genome shotgun (WGS) entry which is preliminary data.</text>
</comment>
<evidence type="ECO:0000313" key="1">
    <source>
        <dbReference type="EMBL" id="MEK0184208.1"/>
    </source>
</evidence>
<dbReference type="RefSeq" id="WP_340519391.1">
    <property type="nucleotide sequence ID" value="NZ_JBBLXS010000038.1"/>
</dbReference>
<sequence length="46" mass="5339">MKPNYWETNWFLGDFDRTLPVKFDRYSGIFPTSQTSESTASLSSTE</sequence>
<protein>
    <submittedName>
        <fullName evidence="1">Uncharacterized protein</fullName>
    </submittedName>
</protein>
<reference evidence="1 2" key="1">
    <citation type="journal article" date="2020" name="Harmful Algae">
        <title>Molecular and morphological characterization of a novel dihydroanatoxin-a producing Microcoleus species (cyanobacteria) from the Russian River, California, USA.</title>
        <authorList>
            <person name="Conklin K.Y."/>
            <person name="Stancheva R."/>
            <person name="Otten T.G."/>
            <person name="Fadness R."/>
            <person name="Boyer G.L."/>
            <person name="Read B."/>
            <person name="Zhang X."/>
            <person name="Sheath R.G."/>
        </authorList>
    </citation>
    <scope>NUCLEOTIDE SEQUENCE [LARGE SCALE GENOMIC DNA]</scope>
    <source>
        <strain evidence="1 2">PTRS2</strain>
    </source>
</reference>
<accession>A0ABU8YIL2</accession>